<evidence type="ECO:0000259" key="17">
    <source>
        <dbReference type="PROSITE" id="PS50045"/>
    </source>
</evidence>
<accession>A0A7S8FDJ1</accession>
<dbReference type="SUPFAM" id="SSF46689">
    <property type="entry name" value="Homeodomain-like"/>
    <property type="match status" value="1"/>
</dbReference>
<dbReference type="PROSITE" id="PS00676">
    <property type="entry name" value="SIGMA54_INTERACT_2"/>
    <property type="match status" value="1"/>
</dbReference>
<dbReference type="Gene3D" id="1.10.10.60">
    <property type="entry name" value="Homeodomain-like"/>
    <property type="match status" value="1"/>
</dbReference>
<dbReference type="CDD" id="cd00009">
    <property type="entry name" value="AAA"/>
    <property type="match status" value="1"/>
</dbReference>
<dbReference type="SUPFAM" id="SSF52172">
    <property type="entry name" value="CheY-like"/>
    <property type="match status" value="1"/>
</dbReference>
<dbReference type="AlphaFoldDB" id="A0A7S8FDJ1"/>
<dbReference type="InterPro" id="IPR025943">
    <property type="entry name" value="Sigma_54_int_dom_ATP-bd_2"/>
</dbReference>
<protein>
    <recommendedName>
        <fullName evidence="2">DNA-binding transcriptional regulator NtrC</fullName>
    </recommendedName>
    <alternativeName>
        <fullName evidence="14">Nitrogen regulation protein NR(I)</fullName>
    </alternativeName>
    <alternativeName>
        <fullName evidence="15">Nitrogen regulator I</fullName>
    </alternativeName>
</protein>
<dbReference type="Pfam" id="PF25601">
    <property type="entry name" value="AAA_lid_14"/>
    <property type="match status" value="1"/>
</dbReference>
<keyword evidence="3" id="KW-0963">Cytoplasm</keyword>
<dbReference type="PROSITE" id="PS00688">
    <property type="entry name" value="SIGMA54_INTERACT_3"/>
    <property type="match status" value="1"/>
</dbReference>
<dbReference type="KEGG" id="nkf:Nkreftii_001656"/>
<dbReference type="GO" id="GO:0006355">
    <property type="term" value="P:regulation of DNA-templated transcription"/>
    <property type="evidence" value="ECO:0007669"/>
    <property type="project" value="InterPro"/>
</dbReference>
<dbReference type="PROSITE" id="PS50110">
    <property type="entry name" value="RESPONSE_REGULATORY"/>
    <property type="match status" value="1"/>
</dbReference>
<dbReference type="SMART" id="SM00382">
    <property type="entry name" value="AAA"/>
    <property type="match status" value="1"/>
</dbReference>
<dbReference type="EMBL" id="CP047423">
    <property type="protein sequence ID" value="QPD03882.1"/>
    <property type="molecule type" value="Genomic_DNA"/>
</dbReference>
<dbReference type="Pfam" id="PF00072">
    <property type="entry name" value="Response_reg"/>
    <property type="match status" value="1"/>
</dbReference>
<dbReference type="SMART" id="SM00448">
    <property type="entry name" value="REC"/>
    <property type="match status" value="1"/>
</dbReference>
<evidence type="ECO:0000256" key="3">
    <source>
        <dbReference type="ARBA" id="ARBA00022490"/>
    </source>
</evidence>
<dbReference type="Gene3D" id="3.40.50.300">
    <property type="entry name" value="P-loop containing nucleotide triphosphate hydrolases"/>
    <property type="match status" value="1"/>
</dbReference>
<dbReference type="InterPro" id="IPR027417">
    <property type="entry name" value="P-loop_NTPase"/>
</dbReference>
<dbReference type="Gene3D" id="3.40.50.2300">
    <property type="match status" value="1"/>
</dbReference>
<feature type="domain" description="Response regulatory" evidence="18">
    <location>
        <begin position="4"/>
        <end position="124"/>
    </location>
</feature>
<dbReference type="InterPro" id="IPR009057">
    <property type="entry name" value="Homeodomain-like_sf"/>
</dbReference>
<dbReference type="GO" id="GO:0043565">
    <property type="term" value="F:sequence-specific DNA binding"/>
    <property type="evidence" value="ECO:0007669"/>
    <property type="project" value="InterPro"/>
</dbReference>
<dbReference type="GO" id="GO:0005524">
    <property type="term" value="F:ATP binding"/>
    <property type="evidence" value="ECO:0007669"/>
    <property type="project" value="UniProtKB-KW"/>
</dbReference>
<keyword evidence="10" id="KW-0238">DNA-binding</keyword>
<evidence type="ECO:0000256" key="9">
    <source>
        <dbReference type="ARBA" id="ARBA00023015"/>
    </source>
</evidence>
<keyword evidence="4" id="KW-0678">Repressor</keyword>
<dbReference type="PANTHER" id="PTHR32071:SF95">
    <property type="entry name" value="DNA-BINDING TRANSCRIPTIONAL REGULATOR NTRC"/>
    <property type="match status" value="1"/>
</dbReference>
<evidence type="ECO:0000256" key="2">
    <source>
        <dbReference type="ARBA" id="ARBA00019059"/>
    </source>
</evidence>
<dbReference type="Pfam" id="PF00158">
    <property type="entry name" value="Sigma54_activat"/>
    <property type="match status" value="1"/>
</dbReference>
<evidence type="ECO:0000256" key="1">
    <source>
        <dbReference type="ARBA" id="ARBA00004496"/>
    </source>
</evidence>
<evidence type="ECO:0000256" key="16">
    <source>
        <dbReference type="PROSITE-ProRule" id="PRU00169"/>
    </source>
</evidence>
<feature type="domain" description="Sigma-54 factor interaction" evidence="17">
    <location>
        <begin position="147"/>
        <end position="376"/>
    </location>
</feature>
<evidence type="ECO:0000256" key="4">
    <source>
        <dbReference type="ARBA" id="ARBA00022491"/>
    </source>
</evidence>
<dbReference type="PRINTS" id="PR01590">
    <property type="entry name" value="HTHFIS"/>
</dbReference>
<dbReference type="InterPro" id="IPR025944">
    <property type="entry name" value="Sigma_54_int_dom_CS"/>
</dbReference>
<proteinExistence type="predicted"/>
<dbReference type="PROSITE" id="PS00675">
    <property type="entry name" value="SIGMA54_INTERACT_1"/>
    <property type="match status" value="1"/>
</dbReference>
<evidence type="ECO:0000256" key="14">
    <source>
        <dbReference type="ARBA" id="ARBA00029881"/>
    </source>
</evidence>
<gene>
    <name evidence="19" type="ORF">Nkreftii_001656</name>
</gene>
<evidence type="ECO:0000256" key="12">
    <source>
        <dbReference type="ARBA" id="ARBA00023163"/>
    </source>
</evidence>
<keyword evidence="9" id="KW-0805">Transcription regulation</keyword>
<dbReference type="PROSITE" id="PS50045">
    <property type="entry name" value="SIGMA54_INTERACT_4"/>
    <property type="match status" value="1"/>
</dbReference>
<dbReference type="SUPFAM" id="SSF52540">
    <property type="entry name" value="P-loop containing nucleoside triphosphate hydrolases"/>
    <property type="match status" value="1"/>
</dbReference>
<dbReference type="InterPro" id="IPR058031">
    <property type="entry name" value="AAA_lid_NorR"/>
</dbReference>
<dbReference type="Proteomes" id="UP000593737">
    <property type="component" value="Chromosome"/>
</dbReference>
<dbReference type="FunFam" id="3.40.50.300:FF:000006">
    <property type="entry name" value="DNA-binding transcriptional regulator NtrC"/>
    <property type="match status" value="1"/>
</dbReference>
<evidence type="ECO:0000313" key="20">
    <source>
        <dbReference type="Proteomes" id="UP000593737"/>
    </source>
</evidence>
<keyword evidence="12" id="KW-0804">Transcription</keyword>
<evidence type="ECO:0000256" key="15">
    <source>
        <dbReference type="ARBA" id="ARBA00031910"/>
    </source>
</evidence>
<evidence type="ECO:0000256" key="6">
    <source>
        <dbReference type="ARBA" id="ARBA00022741"/>
    </source>
</evidence>
<dbReference type="InterPro" id="IPR003593">
    <property type="entry name" value="AAA+_ATPase"/>
</dbReference>
<evidence type="ECO:0000259" key="18">
    <source>
        <dbReference type="PROSITE" id="PS50110"/>
    </source>
</evidence>
<evidence type="ECO:0000256" key="8">
    <source>
        <dbReference type="ARBA" id="ARBA00023012"/>
    </source>
</evidence>
<keyword evidence="13" id="KW-0535">Nitrogen fixation</keyword>
<sequence length="463" mass="51650">MQARVLIVDDDPDILTSLTKRLTWMGHDVLTAEDGEQALRLVAEDQPDLMLLDIELPGLSGLDILKRLAEKCSNGMTHTLPEVIVITAFGTIGRAVEAIRLGACEFLTKPFEPDHLSIVIEKAMAQAAITRQIGLLQAEVQGRYECIVGPSQRMEQLLETARRAAASSATVLLLGETGTGKEVMARALHRWSPRAGKPFVVVNCAALPESLLENELFGHEKGAYTGAVTREPGKIEAAAGGTVFLDEIGDMPAGLQTRLLRVLQDQEFYRVGGNRPIRTDVRFVAATNKDLKDAIEKGLFREDLYYRLNVISLTLPPLRKRREDIPALVDYFIHRQSAALGRRAFRVSHDALKIILEYYWPGNVRELENVLSRATVLCPDDCIEPEQLGIKAQRKLPFEADVSEESSLNYHAVMEVYSRRILEEALRRAGWNQTKAAELLGLQRTYLTRLIKQRGVSTKPSFM</sequence>
<comment type="subcellular location">
    <subcellularLocation>
        <location evidence="1">Cytoplasm</location>
    </subcellularLocation>
</comment>
<keyword evidence="8" id="KW-0902">Two-component regulatory system</keyword>
<evidence type="ECO:0000256" key="13">
    <source>
        <dbReference type="ARBA" id="ARBA00023231"/>
    </source>
</evidence>
<keyword evidence="7" id="KW-0067">ATP-binding</keyword>
<dbReference type="InterPro" id="IPR011006">
    <property type="entry name" value="CheY-like_superfamily"/>
</dbReference>
<dbReference type="Pfam" id="PF02954">
    <property type="entry name" value="HTH_8"/>
    <property type="match status" value="1"/>
</dbReference>
<evidence type="ECO:0000256" key="10">
    <source>
        <dbReference type="ARBA" id="ARBA00023125"/>
    </source>
</evidence>
<keyword evidence="11" id="KW-0010">Activator</keyword>
<dbReference type="GO" id="GO:0000160">
    <property type="term" value="P:phosphorelay signal transduction system"/>
    <property type="evidence" value="ECO:0007669"/>
    <property type="project" value="UniProtKB-KW"/>
</dbReference>
<dbReference type="InterPro" id="IPR002078">
    <property type="entry name" value="Sigma_54_int"/>
</dbReference>
<dbReference type="InterPro" id="IPR001789">
    <property type="entry name" value="Sig_transdc_resp-reg_receiver"/>
</dbReference>
<evidence type="ECO:0000256" key="7">
    <source>
        <dbReference type="ARBA" id="ARBA00022840"/>
    </source>
</evidence>
<dbReference type="GO" id="GO:0005737">
    <property type="term" value="C:cytoplasm"/>
    <property type="evidence" value="ECO:0007669"/>
    <property type="project" value="UniProtKB-SubCell"/>
</dbReference>
<evidence type="ECO:0000313" key="19">
    <source>
        <dbReference type="EMBL" id="QPD03882.1"/>
    </source>
</evidence>
<organism evidence="19 20">
    <name type="scientific">Candidatus Nitrospira kreftii</name>
    <dbReference type="NCBI Taxonomy" id="2652173"/>
    <lineage>
        <taxon>Bacteria</taxon>
        <taxon>Pseudomonadati</taxon>
        <taxon>Nitrospirota</taxon>
        <taxon>Nitrospiria</taxon>
        <taxon>Nitrospirales</taxon>
        <taxon>Nitrospiraceae</taxon>
        <taxon>Nitrospira</taxon>
    </lineage>
</organism>
<dbReference type="Gene3D" id="1.10.8.60">
    <property type="match status" value="1"/>
</dbReference>
<keyword evidence="5 16" id="KW-0597">Phosphoprotein</keyword>
<dbReference type="PANTHER" id="PTHR32071">
    <property type="entry name" value="TRANSCRIPTIONAL REGULATORY PROTEIN"/>
    <property type="match status" value="1"/>
</dbReference>
<feature type="modified residue" description="4-aspartylphosphate" evidence="16">
    <location>
        <position position="53"/>
    </location>
</feature>
<evidence type="ECO:0000256" key="5">
    <source>
        <dbReference type="ARBA" id="ARBA00022553"/>
    </source>
</evidence>
<evidence type="ECO:0000256" key="11">
    <source>
        <dbReference type="ARBA" id="ARBA00023159"/>
    </source>
</evidence>
<reference evidence="19 20" key="1">
    <citation type="journal article" date="2020" name="ISME J.">
        <title>Enrichment and physiological characterization of a novel comammox Nitrospira indicates ammonium inhibition of complete nitrification.</title>
        <authorList>
            <person name="Sakoula D."/>
            <person name="Koch H."/>
            <person name="Frank J."/>
            <person name="Jetten M.S.M."/>
            <person name="van Kessel M.A.H.J."/>
            <person name="Lucker S."/>
        </authorList>
    </citation>
    <scope>NUCLEOTIDE SEQUENCE [LARGE SCALE GENOMIC DNA]</scope>
    <source>
        <strain evidence="19">Comreactor17</strain>
    </source>
</reference>
<name>A0A7S8FDJ1_9BACT</name>
<dbReference type="InterPro" id="IPR002197">
    <property type="entry name" value="HTH_Fis"/>
</dbReference>
<dbReference type="InterPro" id="IPR025662">
    <property type="entry name" value="Sigma_54_int_dom_ATP-bd_1"/>
</dbReference>
<keyword evidence="6" id="KW-0547">Nucleotide-binding</keyword>